<organism evidence="2 3">
    <name type="scientific">Pseudovibrio exalbescens</name>
    <dbReference type="NCBI Taxonomy" id="197461"/>
    <lineage>
        <taxon>Bacteria</taxon>
        <taxon>Pseudomonadati</taxon>
        <taxon>Pseudomonadota</taxon>
        <taxon>Alphaproteobacteria</taxon>
        <taxon>Hyphomicrobiales</taxon>
        <taxon>Stappiaceae</taxon>
        <taxon>Pseudovibrio</taxon>
    </lineage>
</organism>
<proteinExistence type="predicted"/>
<dbReference type="STRING" id="197461.A3843_04670"/>
<dbReference type="Pfam" id="PF22785">
    <property type="entry name" value="Tc-R-P"/>
    <property type="match status" value="1"/>
</dbReference>
<dbReference type="SUPFAM" id="SSF52799">
    <property type="entry name" value="(Phosphotyrosine protein) phosphatases II"/>
    <property type="match status" value="1"/>
</dbReference>
<reference evidence="2 3" key="1">
    <citation type="submission" date="2016-03" db="EMBL/GenBank/DDBJ databases">
        <title>Genome sequence of Nesiotobacter sp. nov., a moderately halophilic alphaproteobacterium isolated from the Yellow Sea, China.</title>
        <authorList>
            <person name="Zhang G."/>
            <person name="Zhang R."/>
        </authorList>
    </citation>
    <scope>NUCLEOTIDE SEQUENCE [LARGE SCALE GENOMIC DNA]</scope>
    <source>
        <strain evidence="2 3">WB1-6</strain>
    </source>
</reference>
<protein>
    <recommendedName>
        <fullName evidence="1">Tyrosine specific protein phosphatases domain-containing protein</fullName>
    </recommendedName>
</protein>
<dbReference type="RefSeq" id="WP_051269205.1">
    <property type="nucleotide sequence ID" value="NZ_LVVZ01000007.1"/>
</dbReference>
<dbReference type="EMBL" id="LVVZ01000007">
    <property type="protein sequence ID" value="OKL45050.1"/>
    <property type="molecule type" value="Genomic_DNA"/>
</dbReference>
<dbReference type="Gene3D" id="3.90.190.10">
    <property type="entry name" value="Protein tyrosine phosphatase superfamily"/>
    <property type="match status" value="1"/>
</dbReference>
<evidence type="ECO:0000259" key="1">
    <source>
        <dbReference type="PROSITE" id="PS50056"/>
    </source>
</evidence>
<gene>
    <name evidence="2" type="ORF">A3843_04670</name>
</gene>
<name>A0A1U7JJX3_9HYPH</name>
<dbReference type="InterPro" id="IPR029021">
    <property type="entry name" value="Prot-tyrosine_phosphatase-like"/>
</dbReference>
<dbReference type="PROSITE" id="PS00383">
    <property type="entry name" value="TYR_PHOSPHATASE_1"/>
    <property type="match status" value="1"/>
</dbReference>
<comment type="caution">
    <text evidence="2">The sequence shown here is derived from an EMBL/GenBank/DDBJ whole genome shotgun (WGS) entry which is preliminary data.</text>
</comment>
<dbReference type="PROSITE" id="PS50056">
    <property type="entry name" value="TYR_PHOSPHATASE_2"/>
    <property type="match status" value="1"/>
</dbReference>
<accession>A0A1U7JJX3</accession>
<evidence type="ECO:0000313" key="2">
    <source>
        <dbReference type="EMBL" id="OKL45050.1"/>
    </source>
</evidence>
<dbReference type="InterPro" id="IPR016130">
    <property type="entry name" value="Tyr_Pase_AS"/>
</dbReference>
<keyword evidence="3" id="KW-1185">Reference proteome</keyword>
<feature type="domain" description="Tyrosine specific protein phosphatases" evidence="1">
    <location>
        <begin position="89"/>
        <end position="157"/>
    </location>
</feature>
<sequence>MAQTYPIATIPLNNGGRIGMAPLPGRFTCIFNDVEEITDWFPQIVVSLTLPSEAVKPEGPDLGELLSERGISWYGFPLKDFDIPKPHSKSVWDELSTVLHDCLNHGGSVMLHCRGGCGRSGMVALRLLRERGLTRKRALQDVRAAQPFAVETEHQLGWGNFGFEYGPTPSSAGAWYDDANPIMTSDNAAILYR</sequence>
<dbReference type="Proteomes" id="UP000185783">
    <property type="component" value="Unassembled WGS sequence"/>
</dbReference>
<evidence type="ECO:0000313" key="3">
    <source>
        <dbReference type="Proteomes" id="UP000185783"/>
    </source>
</evidence>
<dbReference type="AlphaFoldDB" id="A0A1U7JJX3"/>
<dbReference type="InterPro" id="IPR000387">
    <property type="entry name" value="Tyr_Pase_dom"/>
</dbReference>